<gene>
    <name evidence="2" type="ORF">NLF92_01850</name>
</gene>
<evidence type="ECO:0000259" key="1">
    <source>
        <dbReference type="Pfam" id="PF20029"/>
    </source>
</evidence>
<evidence type="ECO:0000313" key="2">
    <source>
        <dbReference type="EMBL" id="MCP3427683.1"/>
    </source>
</evidence>
<sequence>MQKKTIGLLLLWAIVAIFAVLQIGNSQLTEFDPNLKFSEQIADVNYDLEFVGLLAPYIGKEKAHIIHFEQGDCMCEWVAKSHKHKIDALGKMQGMPSITINLDVYPKFKKLIPSTPAVAVIFNGQLRFLGPYSTGLGCLNSNGPVNEVLAYANRSMFANPVIIADAQGCYCNTEL</sequence>
<feature type="domain" description="DUF6436" evidence="1">
    <location>
        <begin position="59"/>
        <end position="173"/>
    </location>
</feature>
<proteinExistence type="predicted"/>
<keyword evidence="3" id="KW-1185">Reference proteome</keyword>
<reference evidence="2" key="1">
    <citation type="submission" date="2022-07" db="EMBL/GenBank/DDBJ databases">
        <title>Characterization of the Novel Bacterium Alteromonas immobilis LMIT006 and Alteromonas gregis LMIT007.</title>
        <authorList>
            <person name="Lin X."/>
        </authorList>
    </citation>
    <scope>NUCLEOTIDE SEQUENCE</scope>
    <source>
        <strain evidence="2">LMIT007</strain>
    </source>
</reference>
<evidence type="ECO:0000313" key="3">
    <source>
        <dbReference type="Proteomes" id="UP001165413"/>
    </source>
</evidence>
<protein>
    <submittedName>
        <fullName evidence="2">DUF6436 domain-containing protein</fullName>
    </submittedName>
</protein>
<organism evidence="2 3">
    <name type="scientific">Opacimonas viscosa</name>
    <dbReference type="NCBI Taxonomy" id="2961944"/>
    <lineage>
        <taxon>Bacteria</taxon>
        <taxon>Pseudomonadati</taxon>
        <taxon>Pseudomonadota</taxon>
        <taxon>Gammaproteobacteria</taxon>
        <taxon>Alteromonadales</taxon>
        <taxon>Alteromonadaceae</taxon>
        <taxon>Opacimonas</taxon>
    </lineage>
</organism>
<name>A0AA41X0E7_9ALTE</name>
<dbReference type="EMBL" id="JANATA010000001">
    <property type="protein sequence ID" value="MCP3427683.1"/>
    <property type="molecule type" value="Genomic_DNA"/>
</dbReference>
<comment type="caution">
    <text evidence="2">The sequence shown here is derived from an EMBL/GenBank/DDBJ whole genome shotgun (WGS) entry which is preliminary data.</text>
</comment>
<dbReference type="AlphaFoldDB" id="A0AA41X0E7"/>
<accession>A0AA41X0E7</accession>
<dbReference type="InterPro" id="IPR045494">
    <property type="entry name" value="DUF6436"/>
</dbReference>
<dbReference type="RefSeq" id="WP_254098259.1">
    <property type="nucleotide sequence ID" value="NZ_JANATA010000001.1"/>
</dbReference>
<dbReference type="Pfam" id="PF20029">
    <property type="entry name" value="DUF6436"/>
    <property type="match status" value="1"/>
</dbReference>
<dbReference type="Proteomes" id="UP001165413">
    <property type="component" value="Unassembled WGS sequence"/>
</dbReference>